<proteinExistence type="predicted"/>
<keyword evidence="3" id="KW-0812">Transmembrane</keyword>
<evidence type="ECO:0000313" key="4">
    <source>
        <dbReference type="EMBL" id="PPQ34667.1"/>
    </source>
</evidence>
<dbReference type="InterPro" id="IPR051199">
    <property type="entry name" value="LPS_LOS_Heptosyltrfase"/>
</dbReference>
<evidence type="ECO:0000256" key="1">
    <source>
        <dbReference type="ARBA" id="ARBA00022676"/>
    </source>
</evidence>
<dbReference type="PANTHER" id="PTHR30160">
    <property type="entry name" value="TETRAACYLDISACCHARIDE 4'-KINASE-RELATED"/>
    <property type="match status" value="1"/>
</dbReference>
<sequence length="361" mass="38556">MTRAEEIEPIASPAGARPGPAPVSAPVFPPVFAPVTHPVAVVQPLPGIGDMVWHLPHIRAIAACIGEPVTLITKPRSLADELFAGDPAVAEVFWIDLNPAGRRGAHDGIRGFLRLVRKLRAHAFGTLIMLHHSTLIAAAALAAGIPDRRGYGFGRQRLFLNQGPFLPPEVARLHQHTRATRYLEAAGIPLPSSEPRLGVPMAMRTEARARLGDGRPRFVAVGIGSSERLRQWGPDRFAGLVGALLAAGWPMVVLSGGREDARLAELITGALGERSRRVRLALGWHLRDVQGMLAEADFYVGNNTGVMNIAAAVGTRTYALFGTTPPFHHASQIVPIAAPDIGVHDGMDRLTLEVVLAEIGA</sequence>
<reference evidence="4 5" key="1">
    <citation type="journal article" date="2018" name="Arch. Microbiol.">
        <title>New insights into the metabolic potential of the phototrophic purple bacterium Rhodopila globiformis DSM 161(T) from its draft genome sequence and evidence for a vanadium-dependent nitrogenase.</title>
        <authorList>
            <person name="Imhoff J.F."/>
            <person name="Rahn T."/>
            <person name="Kunzel S."/>
            <person name="Neulinger S.C."/>
        </authorList>
    </citation>
    <scope>NUCLEOTIDE SEQUENCE [LARGE SCALE GENOMIC DNA]</scope>
    <source>
        <strain evidence="4 5">DSM 161</strain>
    </source>
</reference>
<comment type="caution">
    <text evidence="4">The sequence shown here is derived from an EMBL/GenBank/DDBJ whole genome shotgun (WGS) entry which is preliminary data.</text>
</comment>
<evidence type="ECO:0000313" key="5">
    <source>
        <dbReference type="Proteomes" id="UP000239724"/>
    </source>
</evidence>
<dbReference type="GO" id="GO:0005829">
    <property type="term" value="C:cytosol"/>
    <property type="evidence" value="ECO:0007669"/>
    <property type="project" value="TreeGrafter"/>
</dbReference>
<dbReference type="AlphaFoldDB" id="A0A2S6NJ17"/>
<organism evidence="4 5">
    <name type="scientific">Rhodopila globiformis</name>
    <name type="common">Rhodopseudomonas globiformis</name>
    <dbReference type="NCBI Taxonomy" id="1071"/>
    <lineage>
        <taxon>Bacteria</taxon>
        <taxon>Pseudomonadati</taxon>
        <taxon>Pseudomonadota</taxon>
        <taxon>Alphaproteobacteria</taxon>
        <taxon>Acetobacterales</taxon>
        <taxon>Acetobacteraceae</taxon>
        <taxon>Rhodopila</taxon>
    </lineage>
</organism>
<dbReference type="SUPFAM" id="SSF53756">
    <property type="entry name" value="UDP-Glycosyltransferase/glycogen phosphorylase"/>
    <property type="match status" value="1"/>
</dbReference>
<evidence type="ECO:0000256" key="2">
    <source>
        <dbReference type="ARBA" id="ARBA00022679"/>
    </source>
</evidence>
<accession>A0A2S6NJ17</accession>
<dbReference type="Pfam" id="PF01075">
    <property type="entry name" value="Glyco_transf_9"/>
    <property type="match status" value="1"/>
</dbReference>
<dbReference type="RefSeq" id="WP_104518691.1">
    <property type="nucleotide sequence ID" value="NZ_NHRY01000094.1"/>
</dbReference>
<keyword evidence="1" id="KW-0328">Glycosyltransferase</keyword>
<dbReference type="Gene3D" id="3.40.50.2000">
    <property type="entry name" value="Glycogen Phosphorylase B"/>
    <property type="match status" value="2"/>
</dbReference>
<evidence type="ECO:0008006" key="6">
    <source>
        <dbReference type="Google" id="ProtNLM"/>
    </source>
</evidence>
<dbReference type="EMBL" id="NHRY01000094">
    <property type="protein sequence ID" value="PPQ34667.1"/>
    <property type="molecule type" value="Genomic_DNA"/>
</dbReference>
<dbReference type="Proteomes" id="UP000239724">
    <property type="component" value="Unassembled WGS sequence"/>
</dbReference>
<dbReference type="GO" id="GO:0009244">
    <property type="term" value="P:lipopolysaccharide core region biosynthetic process"/>
    <property type="evidence" value="ECO:0007669"/>
    <property type="project" value="TreeGrafter"/>
</dbReference>
<feature type="non-terminal residue" evidence="4">
    <location>
        <position position="361"/>
    </location>
</feature>
<keyword evidence="3" id="KW-1133">Transmembrane helix</keyword>
<keyword evidence="3" id="KW-0472">Membrane</keyword>
<gene>
    <name evidence="4" type="ORF">CCS01_09900</name>
</gene>
<evidence type="ECO:0000256" key="3">
    <source>
        <dbReference type="SAM" id="Phobius"/>
    </source>
</evidence>
<dbReference type="OrthoDB" id="9797795at2"/>
<protein>
    <recommendedName>
        <fullName evidence="6">Glycosyl transferase</fullName>
    </recommendedName>
</protein>
<keyword evidence="2" id="KW-0808">Transferase</keyword>
<dbReference type="CDD" id="cd03789">
    <property type="entry name" value="GT9_LPS_heptosyltransferase"/>
    <property type="match status" value="1"/>
</dbReference>
<name>A0A2S6NJ17_RHOGL</name>
<feature type="transmembrane region" description="Helical" evidence="3">
    <location>
        <begin position="123"/>
        <end position="145"/>
    </location>
</feature>
<dbReference type="GO" id="GO:0008713">
    <property type="term" value="F:ADP-heptose-lipopolysaccharide heptosyltransferase activity"/>
    <property type="evidence" value="ECO:0007669"/>
    <property type="project" value="TreeGrafter"/>
</dbReference>
<keyword evidence="5" id="KW-1185">Reference proteome</keyword>
<dbReference type="InterPro" id="IPR002201">
    <property type="entry name" value="Glyco_trans_9"/>
</dbReference>